<evidence type="ECO:0000313" key="1">
    <source>
        <dbReference type="EMBL" id="GLD51344.1"/>
    </source>
</evidence>
<dbReference type="EMBL" id="BRZM01000010">
    <property type="protein sequence ID" value="GLD51344.1"/>
    <property type="molecule type" value="Genomic_DNA"/>
</dbReference>
<sequence length="121" mass="13067">MPSAPPPPDCHETVISGLDTAAGTAEPSLACSLLTIDGWDDGYTASWVCEQSTIDGSPGINSLPPLLWPLLPLMLLPPTPRQPSLLHCHNHRLPILIHLRHQMQKTNLPHGLAESFGQCVI</sequence>
<evidence type="ECO:0000313" key="2">
    <source>
        <dbReference type="Proteomes" id="UP001279410"/>
    </source>
</evidence>
<accession>A0AAD3QZ34</accession>
<dbReference type="Proteomes" id="UP001279410">
    <property type="component" value="Unassembled WGS sequence"/>
</dbReference>
<reference evidence="1" key="1">
    <citation type="submission" date="2022-08" db="EMBL/GenBank/DDBJ databases">
        <title>Genome sequencing of akame (Lates japonicus).</title>
        <authorList>
            <person name="Hashiguchi Y."/>
            <person name="Takahashi H."/>
        </authorList>
    </citation>
    <scope>NUCLEOTIDE SEQUENCE</scope>
    <source>
        <strain evidence="1">Kochi</strain>
    </source>
</reference>
<name>A0AAD3QZ34_LATJO</name>
<dbReference type="AlphaFoldDB" id="A0AAD3QZ34"/>
<organism evidence="1 2">
    <name type="scientific">Lates japonicus</name>
    <name type="common">Japanese lates</name>
    <dbReference type="NCBI Taxonomy" id="270547"/>
    <lineage>
        <taxon>Eukaryota</taxon>
        <taxon>Metazoa</taxon>
        <taxon>Chordata</taxon>
        <taxon>Craniata</taxon>
        <taxon>Vertebrata</taxon>
        <taxon>Euteleostomi</taxon>
        <taxon>Actinopterygii</taxon>
        <taxon>Neopterygii</taxon>
        <taxon>Teleostei</taxon>
        <taxon>Neoteleostei</taxon>
        <taxon>Acanthomorphata</taxon>
        <taxon>Carangaria</taxon>
        <taxon>Carangaria incertae sedis</taxon>
        <taxon>Centropomidae</taxon>
        <taxon>Lates</taxon>
    </lineage>
</organism>
<proteinExistence type="predicted"/>
<protein>
    <submittedName>
        <fullName evidence="1">Uncharacterized protein</fullName>
    </submittedName>
</protein>
<gene>
    <name evidence="1" type="ORF">AKAME5_000442000</name>
</gene>
<keyword evidence="2" id="KW-1185">Reference proteome</keyword>
<comment type="caution">
    <text evidence="1">The sequence shown here is derived from an EMBL/GenBank/DDBJ whole genome shotgun (WGS) entry which is preliminary data.</text>
</comment>